<keyword evidence="1" id="KW-1015">Disulfide bond</keyword>
<evidence type="ECO:0000313" key="3">
    <source>
        <dbReference type="EMBL" id="OTF82289.1"/>
    </source>
</evidence>
<proteinExistence type="predicted"/>
<dbReference type="Pfam" id="PF07678">
    <property type="entry name" value="TED_complement"/>
    <property type="match status" value="1"/>
</dbReference>
<name>A0A1Y3BMU0_EURMA</name>
<comment type="caution">
    <text evidence="3">The sequence shown here is derived from an EMBL/GenBank/DDBJ whole genome shotgun (WGS) entry which is preliminary data.</text>
</comment>
<sequence length="367" mass="41994">MPQFLILAENTEVRATIFNYLDENLAVKIYLYKNDEICSEASSKIEKFEIALDIQARSSKVKAFPIVPIKVGTFTIKLKAMAYLHGEYISDIIKKNITVLFPGRIVEEATSLDLDPGNRAKRATTIFTEQPTNRITSKVYPEKQLQEIDILFQKNVERKMPDAEIVPGTMTHKLSIIGSKFNPIIKSIEELDHLIKKPKGCGEQNMYYMAFNLYTMKYLNQIGKLKENTEIRAKNYLKKALRHQLNFRKEDGSFSAFIERESSIWLTAFITKVFCQSGTLLKEYMDNEIIIGALKWLLDRQLSDGSWTEIFPILHAKALGGTNQGSHTLTAYVIIALNECEKYLIENVVNNDLNLEKNISSAQKYLQ</sequence>
<dbReference type="InterPro" id="IPR008930">
    <property type="entry name" value="Terpenoid_cyclase/PrenylTrfase"/>
</dbReference>
<dbReference type="Gene3D" id="1.50.10.20">
    <property type="match status" value="1"/>
</dbReference>
<feature type="non-terminal residue" evidence="3">
    <location>
        <position position="367"/>
    </location>
</feature>
<dbReference type="Gene3D" id="2.60.40.10">
    <property type="entry name" value="Immunoglobulins"/>
    <property type="match status" value="1"/>
</dbReference>
<feature type="domain" description="Alpha-macroglobulin-like TED" evidence="2">
    <location>
        <begin position="176"/>
        <end position="367"/>
    </location>
</feature>
<gene>
    <name evidence="3" type="ORF">BLA29_006258</name>
</gene>
<evidence type="ECO:0000313" key="4">
    <source>
        <dbReference type="Proteomes" id="UP000194236"/>
    </source>
</evidence>
<protein>
    <submittedName>
        <fullName evidence="3">Complement component 3-like protein</fullName>
    </submittedName>
</protein>
<dbReference type="PROSITE" id="PS00477">
    <property type="entry name" value="ALPHA_2_MACROGLOBULIN"/>
    <property type="match status" value="1"/>
</dbReference>
<dbReference type="SUPFAM" id="SSF48239">
    <property type="entry name" value="Terpenoid cyclases/Protein prenyltransferases"/>
    <property type="match status" value="1"/>
</dbReference>
<evidence type="ECO:0000256" key="1">
    <source>
        <dbReference type="ARBA" id="ARBA00023157"/>
    </source>
</evidence>
<dbReference type="InterPro" id="IPR011626">
    <property type="entry name" value="Alpha-macroglobulin_TED"/>
</dbReference>
<dbReference type="InterPro" id="IPR050473">
    <property type="entry name" value="A2M/Complement_sys"/>
</dbReference>
<dbReference type="OrthoDB" id="6359008at2759"/>
<keyword evidence="4" id="KW-1185">Reference proteome</keyword>
<organism evidence="3 4">
    <name type="scientific">Euroglyphus maynei</name>
    <name type="common">Mayne's house dust mite</name>
    <dbReference type="NCBI Taxonomy" id="6958"/>
    <lineage>
        <taxon>Eukaryota</taxon>
        <taxon>Metazoa</taxon>
        <taxon>Ecdysozoa</taxon>
        <taxon>Arthropoda</taxon>
        <taxon>Chelicerata</taxon>
        <taxon>Arachnida</taxon>
        <taxon>Acari</taxon>
        <taxon>Acariformes</taxon>
        <taxon>Sarcoptiformes</taxon>
        <taxon>Astigmata</taxon>
        <taxon>Psoroptidia</taxon>
        <taxon>Analgoidea</taxon>
        <taxon>Pyroglyphidae</taxon>
        <taxon>Pyroglyphinae</taxon>
        <taxon>Euroglyphus</taxon>
    </lineage>
</organism>
<reference evidence="3 4" key="1">
    <citation type="submission" date="2017-03" db="EMBL/GenBank/DDBJ databases">
        <title>Genome Survey of Euroglyphus maynei.</title>
        <authorList>
            <person name="Arlian L.G."/>
            <person name="Morgan M.S."/>
            <person name="Rider S.D."/>
        </authorList>
    </citation>
    <scope>NUCLEOTIDE SEQUENCE [LARGE SCALE GENOMIC DNA]</scope>
    <source>
        <strain evidence="3">Arlian Lab</strain>
        <tissue evidence="3">Whole body</tissue>
    </source>
</reference>
<dbReference type="EMBL" id="MUJZ01009193">
    <property type="protein sequence ID" value="OTF82289.1"/>
    <property type="molecule type" value="Genomic_DNA"/>
</dbReference>
<dbReference type="AlphaFoldDB" id="A0A1Y3BMU0"/>
<dbReference type="PANTHER" id="PTHR11412">
    <property type="entry name" value="MACROGLOBULIN / COMPLEMENT"/>
    <property type="match status" value="1"/>
</dbReference>
<dbReference type="Proteomes" id="UP000194236">
    <property type="component" value="Unassembled WGS sequence"/>
</dbReference>
<dbReference type="SMART" id="SM01419">
    <property type="entry name" value="Thiol-ester_cl"/>
    <property type="match status" value="1"/>
</dbReference>
<dbReference type="InterPro" id="IPR013783">
    <property type="entry name" value="Ig-like_fold"/>
</dbReference>
<dbReference type="InterPro" id="IPR019742">
    <property type="entry name" value="MacrogloblnA2_CS"/>
</dbReference>
<accession>A0A1Y3BMU0</accession>
<evidence type="ECO:0000259" key="2">
    <source>
        <dbReference type="Pfam" id="PF07678"/>
    </source>
</evidence>
<dbReference type="GO" id="GO:0005615">
    <property type="term" value="C:extracellular space"/>
    <property type="evidence" value="ECO:0007669"/>
    <property type="project" value="InterPro"/>
</dbReference>
<dbReference type="InterPro" id="IPR047565">
    <property type="entry name" value="Alpha-macroglob_thiol-ester_cl"/>
</dbReference>
<dbReference type="PANTHER" id="PTHR11412:SF166">
    <property type="entry name" value="NTR DOMAIN-CONTAINING PROTEIN"/>
    <property type="match status" value="1"/>
</dbReference>